<protein>
    <submittedName>
        <fullName evidence="1">Uncharacterized protein</fullName>
    </submittedName>
</protein>
<sequence>MLREMAPATHSASLLPLNQASFHYIVGSPQDQLLLVRRMMVSNVNGDVPRYQTTGFKIFELFVMEEDDETAWVELKTFGDHALFLRNNHSTCVSAASSNGFPRPQPNSIYFTDHALAKYTVYLPLS</sequence>
<organism evidence="1 2">
    <name type="scientific">Rhododendron molle</name>
    <name type="common">Chinese azalea</name>
    <name type="synonym">Azalea mollis</name>
    <dbReference type="NCBI Taxonomy" id="49168"/>
    <lineage>
        <taxon>Eukaryota</taxon>
        <taxon>Viridiplantae</taxon>
        <taxon>Streptophyta</taxon>
        <taxon>Embryophyta</taxon>
        <taxon>Tracheophyta</taxon>
        <taxon>Spermatophyta</taxon>
        <taxon>Magnoliopsida</taxon>
        <taxon>eudicotyledons</taxon>
        <taxon>Gunneridae</taxon>
        <taxon>Pentapetalae</taxon>
        <taxon>asterids</taxon>
        <taxon>Ericales</taxon>
        <taxon>Ericaceae</taxon>
        <taxon>Ericoideae</taxon>
        <taxon>Rhodoreae</taxon>
        <taxon>Rhododendron</taxon>
    </lineage>
</organism>
<evidence type="ECO:0000313" key="2">
    <source>
        <dbReference type="Proteomes" id="UP001062846"/>
    </source>
</evidence>
<accession>A0ACC0LK10</accession>
<dbReference type="Proteomes" id="UP001062846">
    <property type="component" value="Chromosome 12"/>
</dbReference>
<gene>
    <name evidence="1" type="ORF">RHMOL_Rhmol12G0185700</name>
</gene>
<proteinExistence type="predicted"/>
<comment type="caution">
    <text evidence="1">The sequence shown here is derived from an EMBL/GenBank/DDBJ whole genome shotgun (WGS) entry which is preliminary data.</text>
</comment>
<evidence type="ECO:0000313" key="1">
    <source>
        <dbReference type="EMBL" id="KAI8528922.1"/>
    </source>
</evidence>
<name>A0ACC0LK10_RHOML</name>
<dbReference type="EMBL" id="CM046399">
    <property type="protein sequence ID" value="KAI8528922.1"/>
    <property type="molecule type" value="Genomic_DNA"/>
</dbReference>
<reference evidence="1" key="1">
    <citation type="submission" date="2022-02" db="EMBL/GenBank/DDBJ databases">
        <title>Plant Genome Project.</title>
        <authorList>
            <person name="Zhang R.-G."/>
        </authorList>
    </citation>
    <scope>NUCLEOTIDE SEQUENCE</scope>
    <source>
        <strain evidence="1">AT1</strain>
    </source>
</reference>
<keyword evidence="2" id="KW-1185">Reference proteome</keyword>